<feature type="transmembrane region" description="Helical" evidence="1">
    <location>
        <begin position="12"/>
        <end position="32"/>
    </location>
</feature>
<organism evidence="2 3">
    <name type="scientific">Corynebacterium matruchotii</name>
    <dbReference type="NCBI Taxonomy" id="43768"/>
    <lineage>
        <taxon>Bacteria</taxon>
        <taxon>Bacillati</taxon>
        <taxon>Actinomycetota</taxon>
        <taxon>Actinomycetes</taxon>
        <taxon>Mycobacteriales</taxon>
        <taxon>Corynebacteriaceae</taxon>
        <taxon>Corynebacterium</taxon>
    </lineage>
</organism>
<protein>
    <submittedName>
        <fullName evidence="2">Uncharacterized protein</fullName>
    </submittedName>
</protein>
<keyword evidence="1" id="KW-1133">Transmembrane helix</keyword>
<accession>A0A8B4H6F3</accession>
<dbReference type="EMBL" id="UARK01000003">
    <property type="protein sequence ID" value="SPW27843.1"/>
    <property type="molecule type" value="Genomic_DNA"/>
</dbReference>
<sequence length="86" mass="9262">MASIQTKTNAHKLGIALAVLISASIIILPFTMHVAFSAYTPFCFFSGSIVALSGLALRSKMVVSLGFSIALWTIISPFFFLMSTMI</sequence>
<dbReference type="Proteomes" id="UP000249886">
    <property type="component" value="Unassembled WGS sequence"/>
</dbReference>
<keyword evidence="1" id="KW-0812">Transmembrane</keyword>
<name>A0A8B4H6F3_9CORY</name>
<reference evidence="2 3" key="1">
    <citation type="submission" date="2018-06" db="EMBL/GenBank/DDBJ databases">
        <authorList>
            <consortium name="Pathogen Informatics"/>
            <person name="Doyle S."/>
        </authorList>
    </citation>
    <scope>NUCLEOTIDE SEQUENCE [LARGE SCALE GENOMIC DNA]</scope>
    <source>
        <strain evidence="2 3">NCTC10254</strain>
    </source>
</reference>
<evidence type="ECO:0000256" key="1">
    <source>
        <dbReference type="SAM" id="Phobius"/>
    </source>
</evidence>
<feature type="transmembrane region" description="Helical" evidence="1">
    <location>
        <begin position="62"/>
        <end position="82"/>
    </location>
</feature>
<proteinExistence type="predicted"/>
<evidence type="ECO:0000313" key="2">
    <source>
        <dbReference type="EMBL" id="SPW27843.1"/>
    </source>
</evidence>
<keyword evidence="1" id="KW-0472">Membrane</keyword>
<gene>
    <name evidence="2" type="ORF">NCTC10254_01037</name>
</gene>
<dbReference type="AlphaFoldDB" id="A0A8B4H6F3"/>
<feature type="transmembrane region" description="Helical" evidence="1">
    <location>
        <begin position="38"/>
        <end position="57"/>
    </location>
</feature>
<evidence type="ECO:0000313" key="3">
    <source>
        <dbReference type="Proteomes" id="UP000249886"/>
    </source>
</evidence>
<comment type="caution">
    <text evidence="2">The sequence shown here is derived from an EMBL/GenBank/DDBJ whole genome shotgun (WGS) entry which is preliminary data.</text>
</comment>